<sequence>MAIENITCSSTPWENGSLQRAGALGAQEQRLICMGKFTELTVPASLADRVIPAELFMRAYARSHGSKIYQFKNTKTVIAKDFTPHIQQVLSTHLINLRWVQDYIDLQKLAVYTHLHFFFAEGISLIDKIFLEPVWTGDGTTFMARVPGTWWLPRGKCYQPAQSHGLKSNLAFFQTVEKSKAFLLALSPGTNIFKYFKARSNSLTFVCLELAKRSRMSSTVGVASMGLVVQACSWEGVCIPSRLAAIPLGAKARAHGHSRFTVLTIFICNIRSINDILLQATIEQGKLSAKTVKGTRNAAVLETGFCRIGKGFSHAEEKLVLVLLYILYTDVENGNTYAHGLLTFNFQGTNKEEVLENNAKRVVSEHKKNCNKESEEIPPATTPLCTVHPEWRQSDHLPERSQSKKRKLRARQEVPRAGLLKQARRSCMQGSPFCSRSSPWVPALQSPGDVSQAAALRGCPSKEAPGKPSIQKTTGKQMKTYNQGLKRDWKETEVSVHCLFPFQKTLATPHPTIGLMTKRKPVPAGRSSKKPFASAIGIRLKISNHTATWCIHEGVTQPAEVACPSSPVLGFPMSPCSLNSATPVTTTRPSTTSSQDFLFWSM</sequence>
<accession>R0L9W6</accession>
<dbReference type="EMBL" id="KB742966">
    <property type="protein sequence ID" value="EOB02419.1"/>
    <property type="molecule type" value="Genomic_DNA"/>
</dbReference>
<keyword evidence="3" id="KW-1185">Reference proteome</keyword>
<proteinExistence type="predicted"/>
<name>R0L9W6_ANAPL</name>
<evidence type="ECO:0000313" key="3">
    <source>
        <dbReference type="Proteomes" id="UP000296049"/>
    </source>
</evidence>
<feature type="region of interest" description="Disordered" evidence="1">
    <location>
        <begin position="390"/>
        <end position="414"/>
    </location>
</feature>
<reference evidence="3" key="1">
    <citation type="journal article" date="2013" name="Nat. Genet.">
        <title>The duck genome and transcriptome provide insight into an avian influenza virus reservoir species.</title>
        <authorList>
            <person name="Huang Y."/>
            <person name="Li Y."/>
            <person name="Burt D.W."/>
            <person name="Chen H."/>
            <person name="Zhang Y."/>
            <person name="Qian W."/>
            <person name="Kim H."/>
            <person name="Gan S."/>
            <person name="Zhao Y."/>
            <person name="Li J."/>
            <person name="Yi K."/>
            <person name="Feng H."/>
            <person name="Zhu P."/>
            <person name="Li B."/>
            <person name="Liu Q."/>
            <person name="Fairley S."/>
            <person name="Magor K.E."/>
            <person name="Du Z."/>
            <person name="Hu X."/>
            <person name="Goodman L."/>
            <person name="Tafer H."/>
            <person name="Vignal A."/>
            <person name="Lee T."/>
            <person name="Kim K.W."/>
            <person name="Sheng Z."/>
            <person name="An Y."/>
            <person name="Searle S."/>
            <person name="Herrero J."/>
            <person name="Groenen M.A."/>
            <person name="Crooijmans R.P."/>
            <person name="Faraut T."/>
            <person name="Cai Q."/>
            <person name="Webster R.G."/>
            <person name="Aldridge J.R."/>
            <person name="Warren W.C."/>
            <person name="Bartschat S."/>
            <person name="Kehr S."/>
            <person name="Marz M."/>
            <person name="Stadler P.F."/>
            <person name="Smith J."/>
            <person name="Kraus R.H."/>
            <person name="Zhao Y."/>
            <person name="Ren L."/>
            <person name="Fei J."/>
            <person name="Morisson M."/>
            <person name="Kaiser P."/>
            <person name="Griffin D.K."/>
            <person name="Rao M."/>
            <person name="Pitel F."/>
            <person name="Wang J."/>
            <person name="Li N."/>
        </authorList>
    </citation>
    <scope>NUCLEOTIDE SEQUENCE [LARGE SCALE GENOMIC DNA]</scope>
</reference>
<organism evidence="2 3">
    <name type="scientific">Anas platyrhynchos</name>
    <name type="common">Mallard</name>
    <name type="synonym">Anas boschas</name>
    <dbReference type="NCBI Taxonomy" id="8839"/>
    <lineage>
        <taxon>Eukaryota</taxon>
        <taxon>Metazoa</taxon>
        <taxon>Chordata</taxon>
        <taxon>Craniata</taxon>
        <taxon>Vertebrata</taxon>
        <taxon>Euteleostomi</taxon>
        <taxon>Archelosauria</taxon>
        <taxon>Archosauria</taxon>
        <taxon>Dinosauria</taxon>
        <taxon>Saurischia</taxon>
        <taxon>Theropoda</taxon>
        <taxon>Coelurosauria</taxon>
        <taxon>Aves</taxon>
        <taxon>Neognathae</taxon>
        <taxon>Galloanserae</taxon>
        <taxon>Anseriformes</taxon>
        <taxon>Anatidae</taxon>
        <taxon>Anatinae</taxon>
        <taxon>Anas</taxon>
    </lineage>
</organism>
<evidence type="ECO:0000313" key="2">
    <source>
        <dbReference type="EMBL" id="EOB02419.1"/>
    </source>
</evidence>
<dbReference type="Proteomes" id="UP000296049">
    <property type="component" value="Unassembled WGS sequence"/>
</dbReference>
<protein>
    <submittedName>
        <fullName evidence="2">Uncharacterized protein</fullName>
    </submittedName>
</protein>
<gene>
    <name evidence="2" type="ORF">Anapl_06246</name>
</gene>
<evidence type="ECO:0000256" key="1">
    <source>
        <dbReference type="SAM" id="MobiDB-lite"/>
    </source>
</evidence>
<feature type="compositionally biased region" description="Basic and acidic residues" evidence="1">
    <location>
        <begin position="390"/>
        <end position="402"/>
    </location>
</feature>
<dbReference type="AlphaFoldDB" id="R0L9W6"/>